<organism evidence="1 2">
    <name type="scientific">Sphingobium yanoikuyae</name>
    <name type="common">Sphingomonas yanoikuyae</name>
    <dbReference type="NCBI Taxonomy" id="13690"/>
    <lineage>
        <taxon>Bacteria</taxon>
        <taxon>Pseudomonadati</taxon>
        <taxon>Pseudomonadota</taxon>
        <taxon>Alphaproteobacteria</taxon>
        <taxon>Sphingomonadales</taxon>
        <taxon>Sphingomonadaceae</taxon>
        <taxon>Sphingobium</taxon>
    </lineage>
</organism>
<sequence>MTVRFHTTGRDPLVVPRTTPWQRERAGGPILPMRQPRRWYQIWRRT</sequence>
<dbReference type="RefSeq" id="WP_155276436.1">
    <property type="nucleotide sequence ID" value="NZ_JGVR01000020.1"/>
</dbReference>
<name>A0A084EIA0_SPHYA</name>
<dbReference type="EMBL" id="JGVR01000020">
    <property type="protein sequence ID" value="KEZ17692.1"/>
    <property type="molecule type" value="Genomic_DNA"/>
</dbReference>
<proteinExistence type="predicted"/>
<protein>
    <submittedName>
        <fullName evidence="1">Uncharacterized protein</fullName>
    </submittedName>
</protein>
<accession>A0A084EIA0</accession>
<dbReference type="Proteomes" id="UP000028534">
    <property type="component" value="Unassembled WGS sequence"/>
</dbReference>
<evidence type="ECO:0000313" key="2">
    <source>
        <dbReference type="Proteomes" id="UP000028534"/>
    </source>
</evidence>
<dbReference type="AlphaFoldDB" id="A0A084EIA0"/>
<dbReference type="PATRIC" id="fig|13690.10.peg.3254"/>
<comment type="caution">
    <text evidence="1">The sequence shown here is derived from an EMBL/GenBank/DDBJ whole genome shotgun (WGS) entry which is preliminary data.</text>
</comment>
<reference evidence="1 2" key="1">
    <citation type="submission" date="2014-03" db="EMBL/GenBank/DDBJ databases">
        <title>Genome sequence of Sphingobium yanoikuyae B1.</title>
        <authorList>
            <person name="Gan H.M."/>
            <person name="Gan H.Y."/>
            <person name="Savka M.A."/>
        </authorList>
    </citation>
    <scope>NUCLEOTIDE SEQUENCE [LARGE SCALE GENOMIC DNA]</scope>
    <source>
        <strain evidence="1 2">B1</strain>
    </source>
</reference>
<gene>
    <name evidence="1" type="ORF">CP98_03175</name>
</gene>
<evidence type="ECO:0000313" key="1">
    <source>
        <dbReference type="EMBL" id="KEZ17692.1"/>
    </source>
</evidence>